<feature type="region of interest" description="Disordered" evidence="1">
    <location>
        <begin position="347"/>
        <end position="368"/>
    </location>
</feature>
<gene>
    <name evidence="3" type="ORF">niasHS_016087</name>
</gene>
<feature type="transmembrane region" description="Helical" evidence="2">
    <location>
        <begin position="247"/>
        <end position="268"/>
    </location>
</feature>
<evidence type="ECO:0000313" key="3">
    <source>
        <dbReference type="EMBL" id="KAL3070260.1"/>
    </source>
</evidence>
<evidence type="ECO:0000256" key="1">
    <source>
        <dbReference type="SAM" id="MobiDB-lite"/>
    </source>
</evidence>
<dbReference type="AlphaFoldDB" id="A0ABD2HZI6"/>
<dbReference type="Gene3D" id="1.20.58.390">
    <property type="entry name" value="Neurotransmitter-gated ion-channel transmembrane domain"/>
    <property type="match status" value="1"/>
</dbReference>
<keyword evidence="2" id="KW-1133">Transmembrane helix</keyword>
<dbReference type="Proteomes" id="UP001620645">
    <property type="component" value="Unassembled WGS sequence"/>
</dbReference>
<comment type="caution">
    <text evidence="3">The sequence shown here is derived from an EMBL/GenBank/DDBJ whole genome shotgun (WGS) entry which is preliminary data.</text>
</comment>
<evidence type="ECO:0000256" key="2">
    <source>
        <dbReference type="SAM" id="Phobius"/>
    </source>
</evidence>
<sequence>MPRTNQSSRAAACRPRCNKALRRFARAFFIAATIAWGVVIVVPYPVALGLRAEERSELARKFKYYHRTVRPALELNLLDTINGTFFRLVTELELQDTLQSPEGPAHRLNVDFALFVHYRDDRLLLRDLGGPMTIPDEFQPWMPRIQPLPMELAHGLLIQKTATFEPKTGHLTAIFRFYGSIRCDFDTWKMPFEQYKCHFWLETDPDERLTLRTLRDLRPDWQMRRIKIGIEHWPFLTISFNFKSHRWQHLLVSAYLPSLLLFLCSLLAQWRRRKIQVIVTMGALLANLILFHQHSHAVLPLQSSATLLDVWFGGVFIHLVCLLCLELALPARQVLVFKKADSTLPNGTYKSSPIQNGRTTSSSSQPLYSTPHYVSSTHLLHQTAPPPPPRSHANAVHHPTTQCHNRHIMPPPGQLIRTRSVPHRRMAHGAPHVTATTTIRPEPAAAQSEPLQRKMTAPPPVVVPLPLPRADSGEQRAQRIATLLAEMENIRRETEGEDGTPSLRHADSVVAMDEEQLLVSSSEEVLIKTSFATANSPTKEMPKSTGDVGTISGGAPLNTCGIRRFGSSPIDFSAIANRRRNSASADSDELGRAERIPRRKKLMLGFVALSFFLFFTSYVMLVVFFTFEMINFKGNLL</sequence>
<dbReference type="InterPro" id="IPR038050">
    <property type="entry name" value="Neuro_actylchol_rec"/>
</dbReference>
<organism evidence="3 4">
    <name type="scientific">Heterodera schachtii</name>
    <name type="common">Sugarbeet cyst nematode worm</name>
    <name type="synonym">Tylenchus schachtii</name>
    <dbReference type="NCBI Taxonomy" id="97005"/>
    <lineage>
        <taxon>Eukaryota</taxon>
        <taxon>Metazoa</taxon>
        <taxon>Ecdysozoa</taxon>
        <taxon>Nematoda</taxon>
        <taxon>Chromadorea</taxon>
        <taxon>Rhabditida</taxon>
        <taxon>Tylenchina</taxon>
        <taxon>Tylenchomorpha</taxon>
        <taxon>Tylenchoidea</taxon>
        <taxon>Heteroderidae</taxon>
        <taxon>Heteroderinae</taxon>
        <taxon>Heterodera</taxon>
    </lineage>
</organism>
<keyword evidence="4" id="KW-1185">Reference proteome</keyword>
<proteinExistence type="predicted"/>
<protein>
    <submittedName>
        <fullName evidence="3">Uncharacterized protein</fullName>
    </submittedName>
</protein>
<keyword evidence="2" id="KW-0812">Transmembrane</keyword>
<evidence type="ECO:0000313" key="4">
    <source>
        <dbReference type="Proteomes" id="UP001620645"/>
    </source>
</evidence>
<feature type="transmembrane region" description="Helical" evidence="2">
    <location>
        <begin position="311"/>
        <end position="329"/>
    </location>
</feature>
<feature type="transmembrane region" description="Helical" evidence="2">
    <location>
        <begin position="275"/>
        <end position="291"/>
    </location>
</feature>
<dbReference type="EMBL" id="JBICCN010000411">
    <property type="protein sequence ID" value="KAL3070260.1"/>
    <property type="molecule type" value="Genomic_DNA"/>
</dbReference>
<accession>A0ABD2HZI6</accession>
<feature type="transmembrane region" description="Helical" evidence="2">
    <location>
        <begin position="24"/>
        <end position="46"/>
    </location>
</feature>
<name>A0ABD2HZI6_HETSC</name>
<keyword evidence="2" id="KW-0472">Membrane</keyword>
<feature type="transmembrane region" description="Helical" evidence="2">
    <location>
        <begin position="602"/>
        <end position="627"/>
    </location>
</feature>
<reference evidence="3 4" key="1">
    <citation type="submission" date="2024-10" db="EMBL/GenBank/DDBJ databases">
        <authorList>
            <person name="Kim D."/>
        </authorList>
    </citation>
    <scope>NUCLEOTIDE SEQUENCE [LARGE SCALE GENOMIC DNA]</scope>
    <source>
        <strain evidence="3">Taebaek</strain>
    </source>
</reference>